<proteinExistence type="predicted"/>
<accession>G9NVZ4</accession>
<dbReference type="HOGENOM" id="CLU_070839_1_0_1"/>
<comment type="caution">
    <text evidence="2">The sequence shown here is derived from an EMBL/GenBank/DDBJ whole genome shotgun (WGS) entry which is preliminary data.</text>
</comment>
<name>G9NVZ4_HYPAI</name>
<dbReference type="KEGG" id="tatv:25781516"/>
<feature type="compositionally biased region" description="Polar residues" evidence="1">
    <location>
        <begin position="55"/>
        <end position="71"/>
    </location>
</feature>
<dbReference type="eggNOG" id="ENOG502SCE7">
    <property type="taxonomic scope" value="Eukaryota"/>
</dbReference>
<dbReference type="GeneID" id="25781516"/>
<evidence type="ECO:0000313" key="2">
    <source>
        <dbReference type="EMBL" id="EHK45161.1"/>
    </source>
</evidence>
<feature type="compositionally biased region" description="Basic and acidic residues" evidence="1">
    <location>
        <begin position="83"/>
        <end position="93"/>
    </location>
</feature>
<evidence type="ECO:0000256" key="1">
    <source>
        <dbReference type="SAM" id="MobiDB-lite"/>
    </source>
</evidence>
<protein>
    <submittedName>
        <fullName evidence="2">Uncharacterized protein</fullName>
    </submittedName>
</protein>
<feature type="compositionally biased region" description="Low complexity" evidence="1">
    <location>
        <begin position="27"/>
        <end position="47"/>
    </location>
</feature>
<dbReference type="RefSeq" id="XP_013943358.1">
    <property type="nucleotide sequence ID" value="XM_014087883.1"/>
</dbReference>
<evidence type="ECO:0000313" key="3">
    <source>
        <dbReference type="Proteomes" id="UP000005426"/>
    </source>
</evidence>
<dbReference type="Proteomes" id="UP000005426">
    <property type="component" value="Unassembled WGS sequence"/>
</dbReference>
<dbReference type="AlphaFoldDB" id="G9NVZ4"/>
<feature type="compositionally biased region" description="Low complexity" evidence="1">
    <location>
        <begin position="206"/>
        <end position="235"/>
    </location>
</feature>
<dbReference type="OrthoDB" id="5279705at2759"/>
<feature type="compositionally biased region" description="Basic and acidic residues" evidence="1">
    <location>
        <begin position="1"/>
        <end position="10"/>
    </location>
</feature>
<reference evidence="2 3" key="1">
    <citation type="journal article" date="2011" name="Genome Biol.">
        <title>Comparative genome sequence analysis underscores mycoparasitism as the ancestral life style of Trichoderma.</title>
        <authorList>
            <person name="Kubicek C.P."/>
            <person name="Herrera-Estrella A."/>
            <person name="Seidl-Seiboth V."/>
            <person name="Martinez D.A."/>
            <person name="Druzhinina I.S."/>
            <person name="Thon M."/>
            <person name="Zeilinger S."/>
            <person name="Casas-Flores S."/>
            <person name="Horwitz B.A."/>
            <person name="Mukherjee P.K."/>
            <person name="Mukherjee M."/>
            <person name="Kredics L."/>
            <person name="Alcaraz L.D."/>
            <person name="Aerts A."/>
            <person name="Antal Z."/>
            <person name="Atanasova L."/>
            <person name="Cervantes-Badillo M.G."/>
            <person name="Challacombe J."/>
            <person name="Chertkov O."/>
            <person name="McCluskey K."/>
            <person name="Coulpier F."/>
            <person name="Deshpande N."/>
            <person name="von Doehren H."/>
            <person name="Ebbole D.J."/>
            <person name="Esquivel-Naranjo E.U."/>
            <person name="Fekete E."/>
            <person name="Flipphi M."/>
            <person name="Glaser F."/>
            <person name="Gomez-Rodriguez E.Y."/>
            <person name="Gruber S."/>
            <person name="Han C."/>
            <person name="Henrissat B."/>
            <person name="Hermosa R."/>
            <person name="Hernandez-Onate M."/>
            <person name="Karaffa L."/>
            <person name="Kosti I."/>
            <person name="Le Crom S."/>
            <person name="Lindquist E."/>
            <person name="Lucas S."/>
            <person name="Luebeck M."/>
            <person name="Luebeck P.S."/>
            <person name="Margeot A."/>
            <person name="Metz B."/>
            <person name="Misra M."/>
            <person name="Nevalainen H."/>
            <person name="Omann M."/>
            <person name="Packer N."/>
            <person name="Perrone G."/>
            <person name="Uresti-Rivera E.E."/>
            <person name="Salamov A."/>
            <person name="Schmoll M."/>
            <person name="Seiboth B."/>
            <person name="Shapiro H."/>
            <person name="Sukno S."/>
            <person name="Tamayo-Ramos J.A."/>
            <person name="Tisch D."/>
            <person name="Wiest A."/>
            <person name="Wilkinson H.H."/>
            <person name="Zhang M."/>
            <person name="Coutinho P.M."/>
            <person name="Kenerley C.M."/>
            <person name="Monte E."/>
            <person name="Baker S.E."/>
            <person name="Grigoriev I.V."/>
        </authorList>
    </citation>
    <scope>NUCLEOTIDE SEQUENCE [LARGE SCALE GENOMIC DNA]</scope>
    <source>
        <strain evidence="3">ATCC 20476 / IMI 206040</strain>
    </source>
</reference>
<feature type="region of interest" description="Disordered" evidence="1">
    <location>
        <begin position="1"/>
        <end position="101"/>
    </location>
</feature>
<feature type="region of interest" description="Disordered" evidence="1">
    <location>
        <begin position="201"/>
        <end position="235"/>
    </location>
</feature>
<sequence>MHNLTDEAAPRRMLSFTPKPVPSWDNRPAVSSPLSSSPVRASSPLSPAEEESRWQPRQVQSSPIRPNNFKYQSRPARPNPVMKRREELQEQRRKGFLQNVRQKAEDKSWQRRDIEGQFLKTSWLANVGRLSHDAPSFSDADIEDAATFAPEMAQSQMDEDMIPEELMDEEQLLTSYEEEVMAQRGSRLPTLAEDDEYDDIFAELISQEQEQRPLQQQQPHQQHQSSQPSNQMEID</sequence>
<keyword evidence="3" id="KW-1185">Reference proteome</keyword>
<gene>
    <name evidence="2" type="ORF">TRIATDRAFT_299865</name>
</gene>
<dbReference type="EMBL" id="ABDG02000024">
    <property type="protein sequence ID" value="EHK45161.1"/>
    <property type="molecule type" value="Genomic_DNA"/>
</dbReference>
<dbReference type="OMA" id="WQRRDIE"/>
<organism evidence="2 3">
    <name type="scientific">Hypocrea atroviridis (strain ATCC 20476 / IMI 206040)</name>
    <name type="common">Trichoderma atroviride</name>
    <dbReference type="NCBI Taxonomy" id="452589"/>
    <lineage>
        <taxon>Eukaryota</taxon>
        <taxon>Fungi</taxon>
        <taxon>Dikarya</taxon>
        <taxon>Ascomycota</taxon>
        <taxon>Pezizomycotina</taxon>
        <taxon>Sordariomycetes</taxon>
        <taxon>Hypocreomycetidae</taxon>
        <taxon>Hypocreales</taxon>
        <taxon>Hypocreaceae</taxon>
        <taxon>Trichoderma</taxon>
    </lineage>
</organism>
<dbReference type="STRING" id="452589.G9NVZ4"/>